<dbReference type="GO" id="GO:0008757">
    <property type="term" value="F:S-adenosylmethionine-dependent methyltransferase activity"/>
    <property type="evidence" value="ECO:0007669"/>
    <property type="project" value="InterPro"/>
</dbReference>
<dbReference type="Proteomes" id="UP000619376">
    <property type="component" value="Unassembled WGS sequence"/>
</dbReference>
<evidence type="ECO:0000313" key="3">
    <source>
        <dbReference type="EMBL" id="MBB5376490.1"/>
    </source>
</evidence>
<proteinExistence type="predicted"/>
<dbReference type="EMBL" id="JACHFK010000004">
    <property type="protein sequence ID" value="MBB5376490.1"/>
    <property type="molecule type" value="Genomic_DNA"/>
</dbReference>
<reference evidence="2" key="4">
    <citation type="submission" date="2024-05" db="EMBL/GenBank/DDBJ databases">
        <authorList>
            <person name="Sun Q."/>
            <person name="Zhou Y."/>
        </authorList>
    </citation>
    <scope>NUCLEOTIDE SEQUENCE</scope>
    <source>
        <strain evidence="2">CGMCC 1.18437</strain>
    </source>
</reference>
<evidence type="ECO:0000313" key="4">
    <source>
        <dbReference type="Proteomes" id="UP000539473"/>
    </source>
</evidence>
<reference evidence="5" key="2">
    <citation type="journal article" date="2019" name="Int. J. Syst. Evol. Microbiol.">
        <title>The Global Catalogue of Microorganisms (GCM) 10K type strain sequencing project: providing services to taxonomists for standard genome sequencing and annotation.</title>
        <authorList>
            <consortium name="The Broad Institute Genomics Platform"/>
            <consortium name="The Broad Institute Genome Sequencing Center for Infectious Disease"/>
            <person name="Wu L."/>
            <person name="Ma J."/>
        </authorList>
    </citation>
    <scope>NUCLEOTIDE SEQUENCE [LARGE SCALE GENOMIC DNA]</scope>
    <source>
        <strain evidence="5">CGMCC 1.18437</strain>
    </source>
</reference>
<keyword evidence="3" id="KW-0489">Methyltransferase</keyword>
<dbReference type="SUPFAM" id="SSF53335">
    <property type="entry name" value="S-adenosyl-L-methionine-dependent methyltransferases"/>
    <property type="match status" value="1"/>
</dbReference>
<dbReference type="InterPro" id="IPR029063">
    <property type="entry name" value="SAM-dependent_MTases_sf"/>
</dbReference>
<accession>A0A7W8NQ65</accession>
<reference evidence="3 4" key="3">
    <citation type="submission" date="2020-08" db="EMBL/GenBank/DDBJ databases">
        <title>Genomic Encyclopedia of Type Strains, Phase IV (KMG-IV): sequencing the most valuable type-strain genomes for metagenomic binning, comparative biology and taxonomic classification.</title>
        <authorList>
            <person name="Goeker M."/>
        </authorList>
    </citation>
    <scope>NUCLEOTIDE SEQUENCE [LARGE SCALE GENOMIC DNA]</scope>
    <source>
        <strain evidence="3 4">DSM 27521</strain>
    </source>
</reference>
<keyword evidence="5" id="KW-1185">Reference proteome</keyword>
<organism evidence="3 4">
    <name type="scientific">Deinococcus metalli</name>
    <dbReference type="NCBI Taxonomy" id="1141878"/>
    <lineage>
        <taxon>Bacteria</taxon>
        <taxon>Thermotogati</taxon>
        <taxon>Deinococcota</taxon>
        <taxon>Deinococci</taxon>
        <taxon>Deinococcales</taxon>
        <taxon>Deinococcaceae</taxon>
        <taxon>Deinococcus</taxon>
    </lineage>
</organism>
<evidence type="ECO:0000313" key="2">
    <source>
        <dbReference type="EMBL" id="GHF43647.1"/>
    </source>
</evidence>
<name>A0A7W8NQ65_9DEIO</name>
<gene>
    <name evidence="2" type="ORF">GCM10017781_20110</name>
    <name evidence="3" type="ORF">HNQ07_001954</name>
</gene>
<dbReference type="Pfam" id="PF08241">
    <property type="entry name" value="Methyltransf_11"/>
    <property type="match status" value="1"/>
</dbReference>
<dbReference type="Proteomes" id="UP000539473">
    <property type="component" value="Unassembled WGS sequence"/>
</dbReference>
<dbReference type="InterPro" id="IPR013216">
    <property type="entry name" value="Methyltransf_11"/>
</dbReference>
<comment type="caution">
    <text evidence="3">The sequence shown here is derived from an EMBL/GenBank/DDBJ whole genome shotgun (WGS) entry which is preliminary data.</text>
</comment>
<evidence type="ECO:0000313" key="5">
    <source>
        <dbReference type="Proteomes" id="UP000619376"/>
    </source>
</evidence>
<evidence type="ECO:0000259" key="1">
    <source>
        <dbReference type="Pfam" id="PF08241"/>
    </source>
</evidence>
<dbReference type="Gene3D" id="3.40.50.150">
    <property type="entry name" value="Vaccinia Virus protein VP39"/>
    <property type="match status" value="1"/>
</dbReference>
<dbReference type="AlphaFoldDB" id="A0A7W8NQ65"/>
<reference evidence="2" key="1">
    <citation type="journal article" date="2014" name="Int. J. Syst. Evol. Microbiol.">
        <title>Complete genome of a new Firmicutes species belonging to the dominant human colonic microbiota ('Ruminococcus bicirculans') reveals two chromosomes and a selective capacity to utilize plant glucans.</title>
        <authorList>
            <consortium name="NISC Comparative Sequencing Program"/>
            <person name="Wegmann U."/>
            <person name="Louis P."/>
            <person name="Goesmann A."/>
            <person name="Henrissat B."/>
            <person name="Duncan S.H."/>
            <person name="Flint H.J."/>
        </authorList>
    </citation>
    <scope>NUCLEOTIDE SEQUENCE</scope>
    <source>
        <strain evidence="2">CGMCC 1.18437</strain>
    </source>
</reference>
<dbReference type="GO" id="GO:0032259">
    <property type="term" value="P:methylation"/>
    <property type="evidence" value="ECO:0007669"/>
    <property type="project" value="UniProtKB-KW"/>
</dbReference>
<feature type="domain" description="Methyltransferase type 11" evidence="1">
    <location>
        <begin position="70"/>
        <end position="142"/>
    </location>
</feature>
<keyword evidence="3" id="KW-0808">Transferase</keyword>
<sequence>MDDLPPTFFRRQDETPDEQFYRHPRFVTHIDDAAIAAVTSLYREFFPRDARVLDLMSSWISHLPPEAPYPEVVGVGLNHEELAANTRLSRFVVQNLNTTAHLPFADGSFDAAGIAVSIDYLTQPVAVLRDLRRVLSPGSPVVITFSNRCFPTKAVLVWQHLDDAGHVALVTQYLERAGYTDLRALDRSPGGGDPLYGVIGFVPAPSEG</sequence>
<dbReference type="EMBL" id="BNAJ01000004">
    <property type="protein sequence ID" value="GHF43647.1"/>
    <property type="molecule type" value="Genomic_DNA"/>
</dbReference>
<dbReference type="PANTHER" id="PTHR43036:SF2">
    <property type="entry name" value="OS04G0481300 PROTEIN"/>
    <property type="match status" value="1"/>
</dbReference>
<protein>
    <submittedName>
        <fullName evidence="2">Methyltransferase type 11</fullName>
    </submittedName>
    <submittedName>
        <fullName evidence="3">SAM-dependent methyltransferase</fullName>
    </submittedName>
</protein>
<dbReference type="RefSeq" id="WP_184111148.1">
    <property type="nucleotide sequence ID" value="NZ_BNAJ01000004.1"/>
</dbReference>
<dbReference type="PANTHER" id="PTHR43036">
    <property type="entry name" value="OSJNBB0011N17.9 PROTEIN"/>
    <property type="match status" value="1"/>
</dbReference>